<dbReference type="OrthoDB" id="9761969at2"/>
<keyword evidence="2" id="KW-0812">Transmembrane</keyword>
<keyword evidence="2" id="KW-0472">Membrane</keyword>
<organism evidence="4 5">
    <name type="scientific">Rhodothalassium salexigens DSM 2132</name>
    <dbReference type="NCBI Taxonomy" id="1188247"/>
    <lineage>
        <taxon>Bacteria</taxon>
        <taxon>Pseudomonadati</taxon>
        <taxon>Pseudomonadota</taxon>
        <taxon>Alphaproteobacteria</taxon>
        <taxon>Rhodothalassiales</taxon>
        <taxon>Rhodothalassiaceae</taxon>
        <taxon>Rhodothalassium</taxon>
    </lineage>
</organism>
<keyword evidence="5" id="KW-1185">Reference proteome</keyword>
<protein>
    <submittedName>
        <fullName evidence="4">ADP-ribose pyrophosphatase YjhB (NUDIX family)</fullName>
    </submittedName>
</protein>
<dbReference type="InterPro" id="IPR015797">
    <property type="entry name" value="NUDIX_hydrolase-like_dom_sf"/>
</dbReference>
<dbReference type="RefSeq" id="WP_132707822.1">
    <property type="nucleotide sequence ID" value="NZ_JACIGF010000003.1"/>
</dbReference>
<gene>
    <name evidence="4" type="ORF">EV659_103152</name>
</gene>
<accession>A0A4R2PQA0</accession>
<proteinExistence type="predicted"/>
<evidence type="ECO:0000256" key="1">
    <source>
        <dbReference type="SAM" id="MobiDB-lite"/>
    </source>
</evidence>
<reference evidence="4 5" key="1">
    <citation type="submission" date="2019-03" db="EMBL/GenBank/DDBJ databases">
        <title>Genomic Encyclopedia of Type Strains, Phase IV (KMG-IV): sequencing the most valuable type-strain genomes for metagenomic binning, comparative biology and taxonomic classification.</title>
        <authorList>
            <person name="Goeker M."/>
        </authorList>
    </citation>
    <scope>NUCLEOTIDE SEQUENCE [LARGE SCALE GENOMIC DNA]</scope>
    <source>
        <strain evidence="4 5">DSM 2132</strain>
    </source>
</reference>
<dbReference type="Pfam" id="PF00293">
    <property type="entry name" value="NUDIX"/>
    <property type="match status" value="1"/>
</dbReference>
<evidence type="ECO:0000256" key="2">
    <source>
        <dbReference type="SAM" id="Phobius"/>
    </source>
</evidence>
<dbReference type="EMBL" id="SLXO01000003">
    <property type="protein sequence ID" value="TCP36265.1"/>
    <property type="molecule type" value="Genomic_DNA"/>
</dbReference>
<dbReference type="PANTHER" id="PTHR43222">
    <property type="entry name" value="NUDIX HYDROLASE 23"/>
    <property type="match status" value="1"/>
</dbReference>
<feature type="domain" description="Nudix hydrolase" evidence="3">
    <location>
        <begin position="95"/>
        <end position="229"/>
    </location>
</feature>
<dbReference type="GO" id="GO:0003824">
    <property type="term" value="F:catalytic activity"/>
    <property type="evidence" value="ECO:0007669"/>
    <property type="project" value="UniProtKB-ARBA"/>
</dbReference>
<dbReference type="AlphaFoldDB" id="A0A4R2PQA0"/>
<sequence length="238" mass="26418">MVEVFIVGSALVAMTGALIAVHRWARDRFTWWPQWRGPPARVNGTGHVPAALDPGRSPQDPPSPQDRARHDRRPSDPPADDRAAVIGAADRPDQPDRPAVAPPALIAAAVVAHRGRVLLVKRRDRSEGLVWMFPSGRLTRPTETAAERAEAETRHETGAHVRVESEIGTRTHPRTGAEIHYFHCAFLGGEVHNAAPDENETVEWIDIRDLTRYIPDSFSSVHRYLERLSERSTLPSAD</sequence>
<dbReference type="PROSITE" id="PS51462">
    <property type="entry name" value="NUDIX"/>
    <property type="match status" value="1"/>
</dbReference>
<comment type="caution">
    <text evidence="4">The sequence shown here is derived from an EMBL/GenBank/DDBJ whole genome shotgun (WGS) entry which is preliminary data.</text>
</comment>
<dbReference type="PANTHER" id="PTHR43222:SF9">
    <property type="entry name" value="8-OXO-(D)GTP PHOSPHATASE"/>
    <property type="match status" value="1"/>
</dbReference>
<keyword evidence="2" id="KW-1133">Transmembrane helix</keyword>
<dbReference type="SUPFAM" id="SSF55811">
    <property type="entry name" value="Nudix"/>
    <property type="match status" value="1"/>
</dbReference>
<dbReference type="InterPro" id="IPR000086">
    <property type="entry name" value="NUDIX_hydrolase_dom"/>
</dbReference>
<evidence type="ECO:0000313" key="5">
    <source>
        <dbReference type="Proteomes" id="UP000295399"/>
    </source>
</evidence>
<feature type="transmembrane region" description="Helical" evidence="2">
    <location>
        <begin position="6"/>
        <end position="25"/>
    </location>
</feature>
<feature type="region of interest" description="Disordered" evidence="1">
    <location>
        <begin position="37"/>
        <end position="83"/>
    </location>
</feature>
<dbReference type="Proteomes" id="UP000295399">
    <property type="component" value="Unassembled WGS sequence"/>
</dbReference>
<name>A0A4R2PQA0_RHOSA</name>
<evidence type="ECO:0000259" key="3">
    <source>
        <dbReference type="PROSITE" id="PS51462"/>
    </source>
</evidence>
<evidence type="ECO:0000313" key="4">
    <source>
        <dbReference type="EMBL" id="TCP36265.1"/>
    </source>
</evidence>
<feature type="compositionally biased region" description="Basic and acidic residues" evidence="1">
    <location>
        <begin position="66"/>
        <end position="83"/>
    </location>
</feature>
<dbReference type="InParanoid" id="A0A4R2PQA0"/>
<dbReference type="Gene3D" id="3.90.79.10">
    <property type="entry name" value="Nucleoside Triphosphate Pyrophosphohydrolase"/>
    <property type="match status" value="1"/>
</dbReference>
<dbReference type="CDD" id="cd02883">
    <property type="entry name" value="NUDIX_Hydrolase"/>
    <property type="match status" value="1"/>
</dbReference>